<feature type="domain" description="SH2" evidence="4">
    <location>
        <begin position="51"/>
        <end position="142"/>
    </location>
</feature>
<feature type="compositionally biased region" description="Basic and acidic residues" evidence="3">
    <location>
        <begin position="279"/>
        <end position="289"/>
    </location>
</feature>
<feature type="region of interest" description="Disordered" evidence="3">
    <location>
        <begin position="409"/>
        <end position="451"/>
    </location>
</feature>
<gene>
    <name evidence="5" type="ORF">EGK_17715</name>
</gene>
<dbReference type="InterPro" id="IPR000980">
    <property type="entry name" value="SH2"/>
</dbReference>
<sequence>MEDSLKQLSLGRDPEGAGDSQALAELQELALKWFMETQAPFILQNGALPPWFHGFITRKQTEQLLRDRALGSFLIRLSDRATGYILSYRGSNRCRHFVINQLQNRRYIISGDTQSHSTLAELVHHYQEAQLEPFGEMLTAACPRPEDNDMYDAITRGLHQTIVDPENLPAMVSPTVVPDKAASPRSSPKPQVSFLHAEKSLDVSPRNLSQEESMEAPIRVPPLPERSSSLLEESFGGPNDIIYADLRKMNQARLGLGTEGSSRHAPVPAGSQAYSPGREAQRRLSDGEQNRPYGLVPVLSGVSPDQGPTESPTSWGCSNAMGSLGATWRQEFPKLSQEAQPCSQGSSADIYEFIGTQGPLQEARDTPDQEGSTYEQIPACWGDPTRAPDPGASPTSSPWVHGPMDHGYKRISGPPGLPEPGNTYEQIPATKSKETGRMHKKRVNPASKIGELKPDKLRRLFFTDRKHKF</sequence>
<evidence type="ECO:0000256" key="3">
    <source>
        <dbReference type="SAM" id="MobiDB-lite"/>
    </source>
</evidence>
<dbReference type="PANTHER" id="PTHR14388">
    <property type="entry name" value="T CELL-SPECIFIC ADAPTER PROTEIN TSAD"/>
    <property type="match status" value="1"/>
</dbReference>
<dbReference type="AlphaFoldDB" id="G7MYF2"/>
<dbReference type="FunFam" id="3.30.505.10:FF:000059">
    <property type="entry name" value="hematopoietic SH2 domain-containing protein"/>
    <property type="match status" value="1"/>
</dbReference>
<dbReference type="InterPro" id="IPR036860">
    <property type="entry name" value="SH2_dom_sf"/>
</dbReference>
<dbReference type="PRINTS" id="PR00401">
    <property type="entry name" value="SH2DOMAIN"/>
</dbReference>
<dbReference type="SMART" id="SM00252">
    <property type="entry name" value="SH2"/>
    <property type="match status" value="1"/>
</dbReference>
<dbReference type="HOGENOM" id="CLU_1708192_0_0_1"/>
<evidence type="ECO:0000256" key="1">
    <source>
        <dbReference type="ARBA" id="ARBA00022999"/>
    </source>
</evidence>
<dbReference type="CDD" id="cd10417">
    <property type="entry name" value="SH2_SH2D7"/>
    <property type="match status" value="1"/>
</dbReference>
<dbReference type="PANTHER" id="PTHR14388:SF6">
    <property type="entry name" value="SH2 DOMAIN-CONTAINING PROTEIN 7"/>
    <property type="match status" value="1"/>
</dbReference>
<feature type="compositionally biased region" description="Polar residues" evidence="3">
    <location>
        <begin position="306"/>
        <end position="318"/>
    </location>
</feature>
<dbReference type="Gene3D" id="3.30.505.10">
    <property type="entry name" value="SH2 domain"/>
    <property type="match status" value="1"/>
</dbReference>
<evidence type="ECO:0000256" key="2">
    <source>
        <dbReference type="PROSITE-ProRule" id="PRU00191"/>
    </source>
</evidence>
<evidence type="ECO:0000313" key="5">
    <source>
        <dbReference type="EMBL" id="EHH27510.1"/>
    </source>
</evidence>
<dbReference type="EMBL" id="CM001259">
    <property type="protein sequence ID" value="EHH27510.1"/>
    <property type="molecule type" value="Genomic_DNA"/>
</dbReference>
<dbReference type="Pfam" id="PF00017">
    <property type="entry name" value="SH2"/>
    <property type="match status" value="1"/>
</dbReference>
<proteinExistence type="predicted"/>
<feature type="region of interest" description="Disordered" evidence="3">
    <location>
        <begin position="257"/>
        <end position="318"/>
    </location>
</feature>
<evidence type="ECO:0000259" key="4">
    <source>
        <dbReference type="PROSITE" id="PS50001"/>
    </source>
</evidence>
<reference evidence="5" key="1">
    <citation type="journal article" date="2011" name="Nat. Biotechnol.">
        <title>Genome sequencing and comparison of two nonhuman primate animal models, the cynomolgus and Chinese rhesus macaques.</title>
        <authorList>
            <person name="Yan G."/>
            <person name="Zhang G."/>
            <person name="Fang X."/>
            <person name="Zhang Y."/>
            <person name="Li C."/>
            <person name="Ling F."/>
            <person name="Cooper D.N."/>
            <person name="Li Q."/>
            <person name="Li Y."/>
            <person name="van Gool A.J."/>
            <person name="Du H."/>
            <person name="Chen J."/>
            <person name="Chen R."/>
            <person name="Zhang P."/>
            <person name="Huang Z."/>
            <person name="Thompson J.R."/>
            <person name="Meng Y."/>
            <person name="Bai Y."/>
            <person name="Wang J."/>
            <person name="Zhuo M."/>
            <person name="Wang T."/>
            <person name="Huang Y."/>
            <person name="Wei L."/>
            <person name="Li J."/>
            <person name="Wang Z."/>
            <person name="Hu H."/>
            <person name="Yang P."/>
            <person name="Le L."/>
            <person name="Stenson P.D."/>
            <person name="Li B."/>
            <person name="Liu X."/>
            <person name="Ball E.V."/>
            <person name="An N."/>
            <person name="Huang Q."/>
            <person name="Zhang Y."/>
            <person name="Fan W."/>
            <person name="Zhang X."/>
            <person name="Li Y."/>
            <person name="Wang W."/>
            <person name="Katze M.G."/>
            <person name="Su B."/>
            <person name="Nielsen R."/>
            <person name="Yang H."/>
            <person name="Wang J."/>
            <person name="Wang X."/>
            <person name="Wang J."/>
        </authorList>
    </citation>
    <scope>NUCLEOTIDE SEQUENCE [LARGE SCALE GENOMIC DNA]</scope>
    <source>
        <strain evidence="5">CR-5</strain>
    </source>
</reference>
<protein>
    <submittedName>
        <fullName evidence="5">SH2 domain-containing protein 7</fullName>
    </submittedName>
</protein>
<keyword evidence="1 2" id="KW-0727">SH2 domain</keyword>
<accession>G7MYF2</accession>
<name>G7MYF2_MACMU</name>
<dbReference type="PROSITE" id="PS50001">
    <property type="entry name" value="SH2"/>
    <property type="match status" value="1"/>
</dbReference>
<dbReference type="InterPro" id="IPR035885">
    <property type="entry name" value="SH2D7_SH2"/>
</dbReference>
<feature type="region of interest" description="Disordered" evidence="3">
    <location>
        <begin position="176"/>
        <end position="222"/>
    </location>
</feature>
<dbReference type="Proteomes" id="UP000013456">
    <property type="component" value="Chromosome 7"/>
</dbReference>
<dbReference type="SUPFAM" id="SSF55550">
    <property type="entry name" value="SH2 domain"/>
    <property type="match status" value="1"/>
</dbReference>
<organism evidence="5">
    <name type="scientific">Macaca mulatta</name>
    <name type="common">Rhesus macaque</name>
    <dbReference type="NCBI Taxonomy" id="9544"/>
    <lineage>
        <taxon>Eukaryota</taxon>
        <taxon>Metazoa</taxon>
        <taxon>Chordata</taxon>
        <taxon>Craniata</taxon>
        <taxon>Vertebrata</taxon>
        <taxon>Euteleostomi</taxon>
        <taxon>Mammalia</taxon>
        <taxon>Eutheria</taxon>
        <taxon>Euarchontoglires</taxon>
        <taxon>Primates</taxon>
        <taxon>Haplorrhini</taxon>
        <taxon>Catarrhini</taxon>
        <taxon>Cercopithecidae</taxon>
        <taxon>Cercopithecinae</taxon>
        <taxon>Macaca</taxon>
    </lineage>
</organism>